<sequence length="311" mass="34285">MSSYFDSVIGHEKIVRVLQDAVSHPGQAYLFHGPGGVGKRTVAHAFIAELLKIEATQSLESHPDFIRLRLEVGTRLISVEAARDLATRMSRSAAAGGFVIALIEDAERLSESATNALLKSVEEPPKGAIYIFLAEEASRLPVTLRSRLAPVAFNAVPMVVMKTWLEQKNISSAIAEEAVKAAYGSPGLALTIAEQPKVWQEKMEKVRKLLTTMLHGQTGEALLLIENLARACDSEENSNEAWREILRILMAEWTCLQEKTVAYAKVGEGLARAWKMVGSSLSPRLALEWTLAEPYLIDKSFIPSFLKPKYL</sequence>
<name>A0A2H0BSY6_9BACT</name>
<dbReference type="AlphaFoldDB" id="A0A2H0BSY6"/>
<dbReference type="Proteomes" id="UP000231581">
    <property type="component" value="Unassembled WGS sequence"/>
</dbReference>
<dbReference type="InterPro" id="IPR050238">
    <property type="entry name" value="DNA_Rep/Repair_Clamp_Loader"/>
</dbReference>
<accession>A0A2H0BSY6</accession>
<dbReference type="PANTHER" id="PTHR11669:SF8">
    <property type="entry name" value="DNA POLYMERASE III SUBUNIT DELTA"/>
    <property type="match status" value="1"/>
</dbReference>
<evidence type="ECO:0000313" key="2">
    <source>
        <dbReference type="Proteomes" id="UP000231581"/>
    </source>
</evidence>
<dbReference type="SUPFAM" id="SSF52540">
    <property type="entry name" value="P-loop containing nucleoside triphosphate hydrolases"/>
    <property type="match status" value="1"/>
</dbReference>
<dbReference type="GO" id="GO:0006261">
    <property type="term" value="P:DNA-templated DNA replication"/>
    <property type="evidence" value="ECO:0007669"/>
    <property type="project" value="TreeGrafter"/>
</dbReference>
<organism evidence="1 2">
    <name type="scientific">Candidatus Uhrbacteria bacterium CG22_combo_CG10-13_8_21_14_all_47_17</name>
    <dbReference type="NCBI Taxonomy" id="1975041"/>
    <lineage>
        <taxon>Bacteria</taxon>
        <taxon>Candidatus Uhriibacteriota</taxon>
    </lineage>
</organism>
<comment type="caution">
    <text evidence="1">The sequence shown here is derived from an EMBL/GenBank/DDBJ whole genome shotgun (WGS) entry which is preliminary data.</text>
</comment>
<proteinExistence type="predicted"/>
<dbReference type="PANTHER" id="PTHR11669">
    <property type="entry name" value="REPLICATION FACTOR C / DNA POLYMERASE III GAMMA-TAU SUBUNIT"/>
    <property type="match status" value="1"/>
</dbReference>
<gene>
    <name evidence="1" type="ORF">COX00_01550</name>
</gene>
<dbReference type="Gene3D" id="3.40.50.300">
    <property type="entry name" value="P-loop containing nucleotide triphosphate hydrolases"/>
    <property type="match status" value="1"/>
</dbReference>
<evidence type="ECO:0000313" key="1">
    <source>
        <dbReference type="EMBL" id="PIP60751.1"/>
    </source>
</evidence>
<dbReference type="InterPro" id="IPR027417">
    <property type="entry name" value="P-loop_NTPase"/>
</dbReference>
<dbReference type="EMBL" id="PCSZ01000035">
    <property type="protein sequence ID" value="PIP60751.1"/>
    <property type="molecule type" value="Genomic_DNA"/>
</dbReference>
<reference evidence="1 2" key="1">
    <citation type="submission" date="2017-09" db="EMBL/GenBank/DDBJ databases">
        <title>Depth-based differentiation of microbial function through sediment-hosted aquifers and enrichment of novel symbionts in the deep terrestrial subsurface.</title>
        <authorList>
            <person name="Probst A.J."/>
            <person name="Ladd B."/>
            <person name="Jarett J.K."/>
            <person name="Geller-Mcgrath D.E."/>
            <person name="Sieber C.M."/>
            <person name="Emerson J.B."/>
            <person name="Anantharaman K."/>
            <person name="Thomas B.C."/>
            <person name="Malmstrom R."/>
            <person name="Stieglmeier M."/>
            <person name="Klingl A."/>
            <person name="Woyke T."/>
            <person name="Ryan C.M."/>
            <person name="Banfield J.F."/>
        </authorList>
    </citation>
    <scope>NUCLEOTIDE SEQUENCE [LARGE SCALE GENOMIC DNA]</scope>
    <source>
        <strain evidence="1">CG22_combo_CG10-13_8_21_14_all_47_17</strain>
    </source>
</reference>
<protein>
    <recommendedName>
        <fullName evidence="3">DNA polymerase III subunit delta</fullName>
    </recommendedName>
</protein>
<evidence type="ECO:0008006" key="3">
    <source>
        <dbReference type="Google" id="ProtNLM"/>
    </source>
</evidence>
<dbReference type="Pfam" id="PF13177">
    <property type="entry name" value="DNA_pol3_delta2"/>
    <property type="match status" value="1"/>
</dbReference>